<gene>
    <name evidence="1" type="ORF">JIN85_21055</name>
</gene>
<reference evidence="1" key="1">
    <citation type="submission" date="2021-01" db="EMBL/GenBank/DDBJ databases">
        <title>Modified the classification status of verrucomicrobia.</title>
        <authorList>
            <person name="Feng X."/>
        </authorList>
    </citation>
    <scope>NUCLEOTIDE SEQUENCE</scope>
    <source>
        <strain evidence="1">KCTC 22041</strain>
    </source>
</reference>
<evidence type="ECO:0000313" key="2">
    <source>
        <dbReference type="Proteomes" id="UP000603141"/>
    </source>
</evidence>
<dbReference type="RefSeq" id="WP_200274520.1">
    <property type="nucleotide sequence ID" value="NZ_JAENIJ010000203.1"/>
</dbReference>
<dbReference type="AlphaFoldDB" id="A0A934SGU2"/>
<evidence type="ECO:0000313" key="1">
    <source>
        <dbReference type="EMBL" id="MBK1884913.1"/>
    </source>
</evidence>
<dbReference type="Proteomes" id="UP000603141">
    <property type="component" value="Unassembled WGS sequence"/>
</dbReference>
<organism evidence="1 2">
    <name type="scientific">Luteolibacter pohnpeiensis</name>
    <dbReference type="NCBI Taxonomy" id="454153"/>
    <lineage>
        <taxon>Bacteria</taxon>
        <taxon>Pseudomonadati</taxon>
        <taxon>Verrucomicrobiota</taxon>
        <taxon>Verrucomicrobiia</taxon>
        <taxon>Verrucomicrobiales</taxon>
        <taxon>Verrucomicrobiaceae</taxon>
        <taxon>Luteolibacter</taxon>
    </lineage>
</organism>
<sequence>AAIEIIGEEGISDDDIEARVLELATDSMLARRLIDWLPEILGAVAVAHMGRVNFMNTFSAKTKKGKWKSIPMQAEPIFMEGIKLAQDAWHQDWSEAHERVAIRSAIMRSASQVIDSGQSLNGVTTSGPALIGIPAEIYRSELSFLQRIFW</sequence>
<dbReference type="EMBL" id="JAENIJ010000203">
    <property type="protein sequence ID" value="MBK1884913.1"/>
    <property type="molecule type" value="Genomic_DNA"/>
</dbReference>
<proteinExistence type="predicted"/>
<feature type="non-terminal residue" evidence="1">
    <location>
        <position position="1"/>
    </location>
</feature>
<name>A0A934SGU2_9BACT</name>
<accession>A0A934SGU2</accession>
<keyword evidence="2" id="KW-1185">Reference proteome</keyword>
<protein>
    <submittedName>
        <fullName evidence="1">Uncharacterized protein</fullName>
    </submittedName>
</protein>
<comment type="caution">
    <text evidence="1">The sequence shown here is derived from an EMBL/GenBank/DDBJ whole genome shotgun (WGS) entry which is preliminary data.</text>
</comment>